<reference evidence="5" key="1">
    <citation type="journal article" date="2014" name="Proc. Natl. Acad. Sci. U.S.A.">
        <title>Extensive sampling of basidiomycete genomes demonstrates inadequacy of the white-rot/brown-rot paradigm for wood decay fungi.</title>
        <authorList>
            <person name="Riley R."/>
            <person name="Salamov A.A."/>
            <person name="Brown D.W."/>
            <person name="Nagy L.G."/>
            <person name="Floudas D."/>
            <person name="Held B.W."/>
            <person name="Levasseur A."/>
            <person name="Lombard V."/>
            <person name="Morin E."/>
            <person name="Otillar R."/>
            <person name="Lindquist E.A."/>
            <person name="Sun H."/>
            <person name="LaButti K.M."/>
            <person name="Schmutz J."/>
            <person name="Jabbour D."/>
            <person name="Luo H."/>
            <person name="Baker S.E."/>
            <person name="Pisabarro A.G."/>
            <person name="Walton J.D."/>
            <person name="Blanchette R.A."/>
            <person name="Henrissat B."/>
            <person name="Martin F."/>
            <person name="Cullen D."/>
            <person name="Hibbett D.S."/>
            <person name="Grigoriev I.V."/>
        </authorList>
    </citation>
    <scope>NUCLEOTIDE SEQUENCE [LARGE SCALE GENOMIC DNA]</scope>
    <source>
        <strain evidence="5">CBS 339.88</strain>
    </source>
</reference>
<dbReference type="EMBL" id="KL142395">
    <property type="protein sequence ID" value="KDR70836.1"/>
    <property type="molecule type" value="Genomic_DNA"/>
</dbReference>
<dbReference type="OrthoDB" id="2751409at2759"/>
<protein>
    <recommendedName>
        <fullName evidence="3">F-box domain-containing protein</fullName>
    </recommendedName>
</protein>
<feature type="coiled-coil region" evidence="1">
    <location>
        <begin position="579"/>
        <end position="609"/>
    </location>
</feature>
<evidence type="ECO:0000313" key="4">
    <source>
        <dbReference type="EMBL" id="KDR70836.1"/>
    </source>
</evidence>
<organism evidence="4 5">
    <name type="scientific">Galerina marginata (strain CBS 339.88)</name>
    <dbReference type="NCBI Taxonomy" id="685588"/>
    <lineage>
        <taxon>Eukaryota</taxon>
        <taxon>Fungi</taxon>
        <taxon>Dikarya</taxon>
        <taxon>Basidiomycota</taxon>
        <taxon>Agaricomycotina</taxon>
        <taxon>Agaricomycetes</taxon>
        <taxon>Agaricomycetidae</taxon>
        <taxon>Agaricales</taxon>
        <taxon>Agaricineae</taxon>
        <taxon>Strophariaceae</taxon>
        <taxon>Galerina</taxon>
    </lineage>
</organism>
<gene>
    <name evidence="4" type="ORF">GALMADRAFT_254444</name>
</gene>
<feature type="domain" description="F-box" evidence="3">
    <location>
        <begin position="28"/>
        <end position="78"/>
    </location>
</feature>
<dbReference type="Proteomes" id="UP000027222">
    <property type="component" value="Unassembled WGS sequence"/>
</dbReference>
<dbReference type="AlphaFoldDB" id="A0A067SIV6"/>
<dbReference type="Pfam" id="PF12937">
    <property type="entry name" value="F-box-like"/>
    <property type="match status" value="1"/>
</dbReference>
<evidence type="ECO:0000256" key="2">
    <source>
        <dbReference type="SAM" id="MobiDB-lite"/>
    </source>
</evidence>
<feature type="compositionally biased region" description="Acidic residues" evidence="2">
    <location>
        <begin position="622"/>
        <end position="633"/>
    </location>
</feature>
<feature type="region of interest" description="Disordered" evidence="2">
    <location>
        <begin position="622"/>
        <end position="656"/>
    </location>
</feature>
<feature type="compositionally biased region" description="Low complexity" evidence="2">
    <location>
        <begin position="636"/>
        <end position="656"/>
    </location>
</feature>
<accession>A0A067SIV6</accession>
<evidence type="ECO:0000313" key="5">
    <source>
        <dbReference type="Proteomes" id="UP000027222"/>
    </source>
</evidence>
<sequence>MNTPRPKGSIPEAINPALASLSFSQPQLPTFLSLPPELLTQILLHLTSHPATLRACKLTCKHLHTVIHTSLSLVYHAVLHATQQNDNPASPMPVSEKIRWLEESSRRWAALDLDQDPGLAVGGGGGVGGTPDGPVETKRIKELKLGHVPNGIVYGLTGGIYLLGDAEHTALYWIMLPGKAELLDDKQPSWNKIDLEALRHHPDSDGRERRIVNTGLCIYEHDLVAIITVTPHQITPTTQIDVDIMLLQFSTGLPHPLLVPGQTFLKRVCTAPTEWDRPASRIEIVGDHLVLVLYFPNADAQLTLAPPDDQVYIWDWKTGVLKLSFTAPVRTYAGLVFLTPQLIVLPNMRTNALDVLRIPQEPTFGQSASEPIVSLGLPPLAEGRELGGVSCRAEPNPVGYDHPDINTNTETTPTRPFRPRAENALCIFSLRVIGGPMVQPNVQFEHTFSFVVHRSALVELVQRWAPRLAPSSSDNDNAAGIPTLSASPAQSLPKSVIPYPSWGGPRLTRWFNANAVPPRWITTTSGQRLVLTSPPSPERPNGYPYCVLDFSRECLRPVEAAVRAEKVRRDRERRHKSGYEKLRRAKDRLLQLLRRREAAEAEAEVEANNESGRRDMGVQTELEADPESDDDDDKPSLPTSSSIHPSASASSPLSRSSHSAPLTFCRHFYIAYSEPLEPSAAFAEPVVSALPFVACTSPRYYKFDGLLLDEERVIGVETDALDRIKRIEVHYFG</sequence>
<dbReference type="PROSITE" id="PS50181">
    <property type="entry name" value="FBOX"/>
    <property type="match status" value="1"/>
</dbReference>
<evidence type="ECO:0000259" key="3">
    <source>
        <dbReference type="PROSITE" id="PS50181"/>
    </source>
</evidence>
<dbReference type="HOGENOM" id="CLU_007279_0_1_1"/>
<evidence type="ECO:0000256" key="1">
    <source>
        <dbReference type="SAM" id="Coils"/>
    </source>
</evidence>
<dbReference type="CDD" id="cd09917">
    <property type="entry name" value="F-box_SF"/>
    <property type="match status" value="1"/>
</dbReference>
<feature type="region of interest" description="Disordered" evidence="2">
    <location>
        <begin position="397"/>
        <end position="417"/>
    </location>
</feature>
<keyword evidence="5" id="KW-1185">Reference proteome</keyword>
<dbReference type="SUPFAM" id="SSF81383">
    <property type="entry name" value="F-box domain"/>
    <property type="match status" value="1"/>
</dbReference>
<dbReference type="InterPro" id="IPR001810">
    <property type="entry name" value="F-box_dom"/>
</dbReference>
<keyword evidence="1" id="KW-0175">Coiled coil</keyword>
<dbReference type="InterPro" id="IPR036047">
    <property type="entry name" value="F-box-like_dom_sf"/>
</dbReference>
<proteinExistence type="predicted"/>
<name>A0A067SIV6_GALM3</name>